<evidence type="ECO:0000313" key="2">
    <source>
        <dbReference type="Proteomes" id="UP001500751"/>
    </source>
</evidence>
<name>A0ABN2U6Z1_9ACTN</name>
<gene>
    <name evidence="1" type="ORF">GCM10009839_33320</name>
</gene>
<dbReference type="RefSeq" id="WP_344666509.1">
    <property type="nucleotide sequence ID" value="NZ_BAAAQN010000017.1"/>
</dbReference>
<dbReference type="EMBL" id="BAAAQN010000017">
    <property type="protein sequence ID" value="GAA2030831.1"/>
    <property type="molecule type" value="Genomic_DNA"/>
</dbReference>
<protein>
    <recommendedName>
        <fullName evidence="3">Transposase</fullName>
    </recommendedName>
</protein>
<proteinExistence type="predicted"/>
<evidence type="ECO:0000313" key="1">
    <source>
        <dbReference type="EMBL" id="GAA2030831.1"/>
    </source>
</evidence>
<evidence type="ECO:0008006" key="3">
    <source>
        <dbReference type="Google" id="ProtNLM"/>
    </source>
</evidence>
<keyword evidence="2" id="KW-1185">Reference proteome</keyword>
<dbReference type="InterPro" id="IPR047951">
    <property type="entry name" value="Transpos_ISL3"/>
</dbReference>
<accession>A0ABN2U6Z1</accession>
<dbReference type="PANTHER" id="PTHR33498">
    <property type="entry name" value="TRANSPOSASE FOR INSERTION SEQUENCE ELEMENT IS1557"/>
    <property type="match status" value="1"/>
</dbReference>
<organism evidence="1 2">
    <name type="scientific">Catenulispora yoronensis</name>
    <dbReference type="NCBI Taxonomy" id="450799"/>
    <lineage>
        <taxon>Bacteria</taxon>
        <taxon>Bacillati</taxon>
        <taxon>Actinomycetota</taxon>
        <taxon>Actinomycetes</taxon>
        <taxon>Catenulisporales</taxon>
        <taxon>Catenulisporaceae</taxon>
        <taxon>Catenulispora</taxon>
    </lineage>
</organism>
<sequence length="83" mass="9158">MMSTRNGRDLPTWIEAVHDDDHIPHPGRFAEGLLADFDAVTTSLTLPYSSGVTEGAANRIKALKRGTSGRDGFQLHRKRILLT</sequence>
<reference evidence="1 2" key="1">
    <citation type="journal article" date="2019" name="Int. J. Syst. Evol. Microbiol.">
        <title>The Global Catalogue of Microorganisms (GCM) 10K type strain sequencing project: providing services to taxonomists for standard genome sequencing and annotation.</title>
        <authorList>
            <consortium name="The Broad Institute Genomics Platform"/>
            <consortium name="The Broad Institute Genome Sequencing Center for Infectious Disease"/>
            <person name="Wu L."/>
            <person name="Ma J."/>
        </authorList>
    </citation>
    <scope>NUCLEOTIDE SEQUENCE [LARGE SCALE GENOMIC DNA]</scope>
    <source>
        <strain evidence="1 2">JCM 16014</strain>
    </source>
</reference>
<comment type="caution">
    <text evidence="1">The sequence shown here is derived from an EMBL/GenBank/DDBJ whole genome shotgun (WGS) entry which is preliminary data.</text>
</comment>
<dbReference type="PANTHER" id="PTHR33498:SF1">
    <property type="entry name" value="TRANSPOSASE FOR INSERTION SEQUENCE ELEMENT IS1557"/>
    <property type="match status" value="1"/>
</dbReference>
<dbReference type="Proteomes" id="UP001500751">
    <property type="component" value="Unassembled WGS sequence"/>
</dbReference>